<dbReference type="GO" id="GO:0005737">
    <property type="term" value="C:cytoplasm"/>
    <property type="evidence" value="ECO:0007669"/>
    <property type="project" value="UniProtKB-SubCell"/>
</dbReference>
<dbReference type="Gene3D" id="3.90.190.20">
    <property type="entry name" value="Mur ligase, C-terminal domain"/>
    <property type="match status" value="1"/>
</dbReference>
<proteinExistence type="inferred from homology"/>
<dbReference type="RefSeq" id="WP_082216681.1">
    <property type="nucleotide sequence ID" value="NZ_FUZA01000006.1"/>
</dbReference>
<evidence type="ECO:0000313" key="11">
    <source>
        <dbReference type="EMBL" id="SKC09991.1"/>
    </source>
</evidence>
<organism evidence="11 12">
    <name type="scientific">Dyadobacter psychrophilus</name>
    <dbReference type="NCBI Taxonomy" id="651661"/>
    <lineage>
        <taxon>Bacteria</taxon>
        <taxon>Pseudomonadati</taxon>
        <taxon>Bacteroidota</taxon>
        <taxon>Cytophagia</taxon>
        <taxon>Cytophagales</taxon>
        <taxon>Spirosomataceae</taxon>
        <taxon>Dyadobacter</taxon>
    </lineage>
</organism>
<dbReference type="PANTHER" id="PTHR43692">
    <property type="entry name" value="UDP-N-ACETYLMURAMOYLALANINE--D-GLUTAMATE LIGASE"/>
    <property type="match status" value="1"/>
</dbReference>
<dbReference type="InterPro" id="IPR004101">
    <property type="entry name" value="Mur_ligase_C"/>
</dbReference>
<keyword evidence="7 8" id="KW-0131">Cell cycle</keyword>
<dbReference type="InterPro" id="IPR013221">
    <property type="entry name" value="Mur_ligase_cen"/>
</dbReference>
<dbReference type="PANTHER" id="PTHR43692:SF1">
    <property type="entry name" value="UDP-N-ACETYLMURAMOYLALANINE--D-GLUTAMATE LIGASE"/>
    <property type="match status" value="1"/>
</dbReference>
<dbReference type="HAMAP" id="MF_00639">
    <property type="entry name" value="MurD"/>
    <property type="match status" value="1"/>
</dbReference>
<dbReference type="Proteomes" id="UP000190897">
    <property type="component" value="Unassembled WGS sequence"/>
</dbReference>
<dbReference type="EMBL" id="FUZA01000006">
    <property type="protein sequence ID" value="SKC09991.1"/>
    <property type="molecule type" value="Genomic_DNA"/>
</dbReference>
<dbReference type="Pfam" id="PF02875">
    <property type="entry name" value="Mur_ligase_C"/>
    <property type="match status" value="1"/>
</dbReference>
<dbReference type="OrthoDB" id="9809796at2"/>
<feature type="binding site" evidence="7">
    <location>
        <begin position="116"/>
        <end position="122"/>
    </location>
    <ligand>
        <name>ATP</name>
        <dbReference type="ChEBI" id="CHEBI:30616"/>
    </ligand>
</feature>
<dbReference type="Pfam" id="PF08245">
    <property type="entry name" value="Mur_ligase_M"/>
    <property type="match status" value="1"/>
</dbReference>
<evidence type="ECO:0000256" key="1">
    <source>
        <dbReference type="ARBA" id="ARBA00004496"/>
    </source>
</evidence>
<keyword evidence="3 7" id="KW-0963">Cytoplasm</keyword>
<evidence type="ECO:0000256" key="4">
    <source>
        <dbReference type="ARBA" id="ARBA00022598"/>
    </source>
</evidence>
<dbReference type="InterPro" id="IPR036565">
    <property type="entry name" value="Mur-like_cat_sf"/>
</dbReference>
<dbReference type="AlphaFoldDB" id="A0A1T5GNN8"/>
<dbReference type="GO" id="GO:0009252">
    <property type="term" value="P:peptidoglycan biosynthetic process"/>
    <property type="evidence" value="ECO:0007669"/>
    <property type="project" value="UniProtKB-UniRule"/>
</dbReference>
<evidence type="ECO:0000256" key="7">
    <source>
        <dbReference type="HAMAP-Rule" id="MF_00639"/>
    </source>
</evidence>
<dbReference type="InterPro" id="IPR005762">
    <property type="entry name" value="MurD"/>
</dbReference>
<dbReference type="GO" id="GO:0071555">
    <property type="term" value="P:cell wall organization"/>
    <property type="evidence" value="ECO:0007669"/>
    <property type="project" value="UniProtKB-KW"/>
</dbReference>
<dbReference type="GO" id="GO:0051301">
    <property type="term" value="P:cell division"/>
    <property type="evidence" value="ECO:0007669"/>
    <property type="project" value="UniProtKB-KW"/>
</dbReference>
<evidence type="ECO:0000259" key="10">
    <source>
        <dbReference type="Pfam" id="PF08245"/>
    </source>
</evidence>
<dbReference type="SUPFAM" id="SSF51984">
    <property type="entry name" value="MurCD N-terminal domain"/>
    <property type="match status" value="1"/>
</dbReference>
<keyword evidence="7 8" id="KW-0573">Peptidoglycan synthesis</keyword>
<dbReference type="EC" id="6.3.2.9" evidence="7 8"/>
<feature type="domain" description="Mur ligase central" evidence="10">
    <location>
        <begin position="114"/>
        <end position="293"/>
    </location>
</feature>
<evidence type="ECO:0000256" key="6">
    <source>
        <dbReference type="ARBA" id="ARBA00022840"/>
    </source>
</evidence>
<keyword evidence="5 7" id="KW-0547">Nucleotide-binding</keyword>
<dbReference type="Pfam" id="PF21799">
    <property type="entry name" value="MurD-like_N"/>
    <property type="match status" value="1"/>
</dbReference>
<keyword evidence="7 8" id="KW-0132">Cell division</keyword>
<dbReference type="GO" id="GO:0005524">
    <property type="term" value="F:ATP binding"/>
    <property type="evidence" value="ECO:0007669"/>
    <property type="project" value="UniProtKB-UniRule"/>
</dbReference>
<protein>
    <recommendedName>
        <fullName evidence="7 8">UDP-N-acetylmuramoylalanine--D-glutamate ligase</fullName>
        <ecNumber evidence="7 8">6.3.2.9</ecNumber>
    </recommendedName>
    <alternativeName>
        <fullName evidence="7">D-glutamic acid-adding enzyme</fullName>
    </alternativeName>
    <alternativeName>
        <fullName evidence="7">UDP-N-acetylmuramoyl-L-alanyl-D-glutamate synthetase</fullName>
    </alternativeName>
</protein>
<comment type="similarity">
    <text evidence="7">Belongs to the MurCDEF family.</text>
</comment>
<evidence type="ECO:0000256" key="3">
    <source>
        <dbReference type="ARBA" id="ARBA00022490"/>
    </source>
</evidence>
<dbReference type="Gene3D" id="3.40.1190.10">
    <property type="entry name" value="Mur-like, catalytic domain"/>
    <property type="match status" value="1"/>
</dbReference>
<dbReference type="NCBIfam" id="TIGR01087">
    <property type="entry name" value="murD"/>
    <property type="match status" value="1"/>
</dbReference>
<dbReference type="GO" id="GO:0008764">
    <property type="term" value="F:UDP-N-acetylmuramoylalanine-D-glutamate ligase activity"/>
    <property type="evidence" value="ECO:0007669"/>
    <property type="project" value="UniProtKB-UniRule"/>
</dbReference>
<dbReference type="GO" id="GO:0008360">
    <property type="term" value="P:regulation of cell shape"/>
    <property type="evidence" value="ECO:0007669"/>
    <property type="project" value="UniProtKB-KW"/>
</dbReference>
<keyword evidence="6 7" id="KW-0067">ATP-binding</keyword>
<feature type="domain" description="Mur ligase C-terminal" evidence="9">
    <location>
        <begin position="315"/>
        <end position="428"/>
    </location>
</feature>
<keyword evidence="7 8" id="KW-0961">Cell wall biogenesis/degradation</keyword>
<comment type="pathway">
    <text evidence="2 7 8">Cell wall biogenesis; peptidoglycan biosynthesis.</text>
</comment>
<name>A0A1T5GNN8_9BACT</name>
<keyword evidence="7 8" id="KW-0133">Cell shape</keyword>
<dbReference type="SUPFAM" id="SSF53623">
    <property type="entry name" value="MurD-like peptide ligases, catalytic domain"/>
    <property type="match status" value="1"/>
</dbReference>
<reference evidence="12" key="1">
    <citation type="submission" date="2017-02" db="EMBL/GenBank/DDBJ databases">
        <authorList>
            <person name="Varghese N."/>
            <person name="Submissions S."/>
        </authorList>
    </citation>
    <scope>NUCLEOTIDE SEQUENCE [LARGE SCALE GENOMIC DNA]</scope>
    <source>
        <strain evidence="12">DSM 22270</strain>
    </source>
</reference>
<dbReference type="UniPathway" id="UPA00219"/>
<comment type="function">
    <text evidence="7 8">Cell wall formation. Catalyzes the addition of glutamate to the nucleotide precursor UDP-N-acetylmuramoyl-L-alanine (UMA).</text>
</comment>
<accession>A0A1T5GNN8</accession>
<keyword evidence="12" id="KW-1185">Reference proteome</keyword>
<comment type="subcellular location">
    <subcellularLocation>
        <location evidence="1 7 8">Cytoplasm</location>
    </subcellularLocation>
</comment>
<gene>
    <name evidence="7" type="primary">murD</name>
    <name evidence="11" type="ORF">SAMN05660293_04182</name>
</gene>
<evidence type="ECO:0000256" key="5">
    <source>
        <dbReference type="ARBA" id="ARBA00022741"/>
    </source>
</evidence>
<evidence type="ECO:0000256" key="2">
    <source>
        <dbReference type="ARBA" id="ARBA00004752"/>
    </source>
</evidence>
<evidence type="ECO:0000256" key="8">
    <source>
        <dbReference type="RuleBase" id="RU003664"/>
    </source>
</evidence>
<dbReference type="STRING" id="651661.SAMN05660293_04182"/>
<dbReference type="SUPFAM" id="SSF53244">
    <property type="entry name" value="MurD-like peptide ligases, peptide-binding domain"/>
    <property type="match status" value="1"/>
</dbReference>
<dbReference type="InterPro" id="IPR036615">
    <property type="entry name" value="Mur_ligase_C_dom_sf"/>
</dbReference>
<comment type="catalytic activity">
    <reaction evidence="7 8">
        <text>UDP-N-acetyl-alpha-D-muramoyl-L-alanine + D-glutamate + ATP = UDP-N-acetyl-alpha-D-muramoyl-L-alanyl-D-glutamate + ADP + phosphate + H(+)</text>
        <dbReference type="Rhea" id="RHEA:16429"/>
        <dbReference type="ChEBI" id="CHEBI:15378"/>
        <dbReference type="ChEBI" id="CHEBI:29986"/>
        <dbReference type="ChEBI" id="CHEBI:30616"/>
        <dbReference type="ChEBI" id="CHEBI:43474"/>
        <dbReference type="ChEBI" id="CHEBI:83898"/>
        <dbReference type="ChEBI" id="CHEBI:83900"/>
        <dbReference type="ChEBI" id="CHEBI:456216"/>
        <dbReference type="EC" id="6.3.2.9"/>
    </reaction>
</comment>
<keyword evidence="4 7" id="KW-0436">Ligase</keyword>
<dbReference type="Gene3D" id="3.40.50.720">
    <property type="entry name" value="NAD(P)-binding Rossmann-like Domain"/>
    <property type="match status" value="1"/>
</dbReference>
<evidence type="ECO:0000259" key="9">
    <source>
        <dbReference type="Pfam" id="PF02875"/>
    </source>
</evidence>
<sequence length="457" mass="50133">MFKSSLVQKKVVILGGGESGTGAAILAKSKGFGVFLSDRGLLNQKYIDVLNSENIPFEQGSHSESRILESDLVIKSPGIPDTVALIVALKEKGIPVISEIEFASRYTTAKLIAITGSNGKTTTTLLTYHLLKNAGLNVGLAGNIGDSFAWQVAEKQFDYYVLEISSFQLDNIQDFHPKIAVLLNITPDHLDRYGYNFQNYIDSKFNIVQNQTSEDHFIFFEDSEVITAELLKRIINAQKVKISLANKLTEGAYLDEGKLVSNVGNSTFEQTFAALPIKGPHNAINALAAIAVAQLVGVSAEKIAEGLKSFTNAPHRLEEVEVIDNVTYINDSKATNVDSVFYALGSFERPVVLIAGGVDKGNDYSQIETLVRNKVKALIVLSKDFEKLETYFSGIVPQIYITQDVQDAVNKAQEWSVPGDIVLLSPACASFDLFKNYEDRGDKFKAAVRNLTSQNHH</sequence>
<evidence type="ECO:0000313" key="12">
    <source>
        <dbReference type="Proteomes" id="UP000190897"/>
    </source>
</evidence>